<dbReference type="Pfam" id="PF13384">
    <property type="entry name" value="HTH_23"/>
    <property type="match status" value="1"/>
</dbReference>
<feature type="region of interest" description="Disordered" evidence="1">
    <location>
        <begin position="270"/>
        <end position="289"/>
    </location>
</feature>
<name>A0A6G9Z2B2_9NOCA</name>
<dbReference type="EMBL" id="CP046173">
    <property type="protein sequence ID" value="QIS19570.1"/>
    <property type="molecule type" value="Genomic_DNA"/>
</dbReference>
<dbReference type="AlphaFoldDB" id="A0A6G9Z2B2"/>
<dbReference type="InterPro" id="IPR036388">
    <property type="entry name" value="WH-like_DNA-bd_sf"/>
</dbReference>
<gene>
    <name evidence="2" type="ORF">F6W96_16035</name>
</gene>
<evidence type="ECO:0000313" key="3">
    <source>
        <dbReference type="Proteomes" id="UP000500953"/>
    </source>
</evidence>
<reference evidence="2 3" key="1">
    <citation type="journal article" date="2019" name="ACS Chem. Biol.">
        <title>Identification and Mobilization of a Cryptic Antibiotic Biosynthesis Gene Locus from a Human-Pathogenic Nocardia Isolate.</title>
        <authorList>
            <person name="Herisse M."/>
            <person name="Ishida K."/>
            <person name="Porter J.L."/>
            <person name="Howden B."/>
            <person name="Hertweck C."/>
            <person name="Stinear T.P."/>
            <person name="Pidot S.J."/>
        </authorList>
    </citation>
    <scope>NUCLEOTIDE SEQUENCE [LARGE SCALE GENOMIC DNA]</scope>
    <source>
        <strain evidence="2 3">AUSMDU00012715</strain>
    </source>
</reference>
<dbReference type="Proteomes" id="UP000500953">
    <property type="component" value="Chromosome"/>
</dbReference>
<sequence length="289" mass="31958">MKTPDQYPMCRCGCGRPGDQGLGMCKAAYSRYRRREQAYGRWEPRVSPDQARAHVEQLVAAGLRPAHIAELAGVGQSTMTNLAKTGPRQISAKTEQAILAVAVPERVGDVTADTALVPIIGARRRIQALIAYGYPQTHLAHELDIEPSHATMAALVERALPEGHTGQSIPADRDRAIKALFDRLQMTPGPSDRARAYGRDREWALPFEWDEDALDDPDGHPTRARWTPPTATQVRQDRRAQIVELTTRGLSAPQIADRFGITVRTVERVRQHTPAGAPGRPEFDWGLSR</sequence>
<evidence type="ECO:0000313" key="2">
    <source>
        <dbReference type="EMBL" id="QIS19570.1"/>
    </source>
</evidence>
<protein>
    <submittedName>
        <fullName evidence="2">Uncharacterized protein</fullName>
    </submittedName>
</protein>
<dbReference type="Gene3D" id="1.10.10.10">
    <property type="entry name" value="Winged helix-like DNA-binding domain superfamily/Winged helix DNA-binding domain"/>
    <property type="match status" value="1"/>
</dbReference>
<accession>A0A6G9Z2B2</accession>
<proteinExistence type="predicted"/>
<organism evidence="2 3">
    <name type="scientific">Nocardia terpenica</name>
    <dbReference type="NCBI Taxonomy" id="455432"/>
    <lineage>
        <taxon>Bacteria</taxon>
        <taxon>Bacillati</taxon>
        <taxon>Actinomycetota</taxon>
        <taxon>Actinomycetes</taxon>
        <taxon>Mycobacteriales</taxon>
        <taxon>Nocardiaceae</taxon>
        <taxon>Nocardia</taxon>
    </lineage>
</organism>
<evidence type="ECO:0000256" key="1">
    <source>
        <dbReference type="SAM" id="MobiDB-lite"/>
    </source>
</evidence>